<evidence type="ECO:0000259" key="6">
    <source>
        <dbReference type="PROSITE" id="PS51166"/>
    </source>
</evidence>
<dbReference type="Gene3D" id="2.60.40.1180">
    <property type="entry name" value="Golgi alpha-mannosidase II"/>
    <property type="match status" value="1"/>
</dbReference>
<dbReference type="PANTHER" id="PTHR10357:SF215">
    <property type="entry name" value="ALPHA-AMYLASE 1"/>
    <property type="match status" value="1"/>
</dbReference>
<dbReference type="SUPFAM" id="SSF51445">
    <property type="entry name" value="(Trans)glycosidases"/>
    <property type="match status" value="1"/>
</dbReference>
<dbReference type="EMBL" id="LSCV01000005">
    <property type="protein sequence ID" value="KXB42185.1"/>
    <property type="molecule type" value="Genomic_DNA"/>
</dbReference>
<dbReference type="OrthoDB" id="9805159at2"/>
<dbReference type="Pfam" id="PF00686">
    <property type="entry name" value="CBM_20"/>
    <property type="match status" value="2"/>
</dbReference>
<dbReference type="CDD" id="cd05467">
    <property type="entry name" value="CBM20"/>
    <property type="match status" value="1"/>
</dbReference>
<dbReference type="InterPro" id="IPR013780">
    <property type="entry name" value="Glyco_hydro_b"/>
</dbReference>
<dbReference type="GO" id="GO:0046872">
    <property type="term" value="F:metal ion binding"/>
    <property type="evidence" value="ECO:0007669"/>
    <property type="project" value="UniProtKB-KW"/>
</dbReference>
<dbReference type="Proteomes" id="UP000070080">
    <property type="component" value="Unassembled WGS sequence"/>
</dbReference>
<evidence type="ECO:0000256" key="4">
    <source>
        <dbReference type="ARBA" id="ARBA00022729"/>
    </source>
</evidence>
<comment type="cofactor">
    <cofactor evidence="1">
        <name>Ca(2+)</name>
        <dbReference type="ChEBI" id="CHEBI:29108"/>
    </cofactor>
</comment>
<proteinExistence type="inferred from homology"/>
<dbReference type="GO" id="GO:2001070">
    <property type="term" value="F:starch binding"/>
    <property type="evidence" value="ECO:0007669"/>
    <property type="project" value="InterPro"/>
</dbReference>
<sequence>MVMLFGRLKNSDMKRIKKFLFATMLILSFLIVDLTSIHVDASHDSLQGERIYQIMTDRFYDGDPSNNAQGEALRYQENSEDDMRYMKGGDWQGIIEKIPYIKGMGYTAIWISPIMDVQLWSVPDENGAQGPTAYHGYHIYDAYRANRYFGAENPEVSKSILKRLVEECHAHGLKVIIDVVPNHIGDYIKGIGADAHYSNATNYKPGTQLQPAAPFNRIDWYHNLGQIDWAHEHPHTEESTKMLENHDLGELDDLNFDLSDVKQAVIDANKYWFDYLHADYARVDAAKCMRPSDIHELQAALNVPTFGENFDMDVNFISKWVGDNGETGMLDFPMFQAIVNSFAHNQSFSDTIKAVLDQDYLYGKSANEMVTFIDNHDRNRFLTEAGGDKVKLQNALAFLFSVRGNPVVFQGTEQNRGNANGVLMYGMPDIWNRWSMVSRDEQGNIIKDYFDTSTDTYKLIAKLNYYRETNKALCYGKQNEMWSEPDFYAFSRTIERETDAEIICAFNKSNRRRSVLVPLVAESNLPAKTVLENIANSSDRISVSRDRKVCLDIPANSYKLYKVSRNQRLDTVPVNLYIKDVDNSSVVTGNIGELGNWDILNAVCTERFNSSQLRATFNCPVNSEIEFKFVQKRANGEADWETCNNHIMQIKDRDCAFKCVWSKEDIQELQKVRFNVLGVDTIWGESVYISGNIAELGEWQANYAAGPALCPNYPNWELSLDLPGGENIVWKALKRANQNIIWQNGNNHKLFIGSISDEVIEVTCNW</sequence>
<dbReference type="Gene3D" id="3.20.20.80">
    <property type="entry name" value="Glycosidases"/>
    <property type="match status" value="1"/>
</dbReference>
<organism evidence="7 8">
    <name type="scientific">Amygdalobacter nucleatus</name>
    <dbReference type="NCBI Taxonomy" id="3029274"/>
    <lineage>
        <taxon>Bacteria</taxon>
        <taxon>Bacillati</taxon>
        <taxon>Bacillota</taxon>
        <taxon>Clostridia</taxon>
        <taxon>Eubacteriales</taxon>
        <taxon>Oscillospiraceae</taxon>
        <taxon>Amygdalobacter</taxon>
    </lineage>
</organism>
<dbReference type="Gene3D" id="2.60.40.10">
    <property type="entry name" value="Immunoglobulins"/>
    <property type="match status" value="2"/>
</dbReference>
<keyword evidence="8" id="KW-1185">Reference proteome</keyword>
<dbReference type="SUPFAM" id="SSF49452">
    <property type="entry name" value="Starch-binding domain-like"/>
    <property type="match status" value="2"/>
</dbReference>
<keyword evidence="3" id="KW-0479">Metal-binding</keyword>
<dbReference type="GO" id="GO:0005975">
    <property type="term" value="P:carbohydrate metabolic process"/>
    <property type="evidence" value="ECO:0007669"/>
    <property type="project" value="InterPro"/>
</dbReference>
<gene>
    <name evidence="7" type="ORF">HMPREF1872_00359</name>
</gene>
<dbReference type="InterPro" id="IPR017853">
    <property type="entry name" value="GH"/>
</dbReference>
<dbReference type="PROSITE" id="PS51166">
    <property type="entry name" value="CBM20"/>
    <property type="match status" value="2"/>
</dbReference>
<keyword evidence="4" id="KW-0732">Signal</keyword>
<reference evidence="8" key="1">
    <citation type="submission" date="2016-01" db="EMBL/GenBank/DDBJ databases">
        <authorList>
            <person name="Mitreva M."/>
            <person name="Pepin K.H."/>
            <person name="Mihindukulasuriya K.A."/>
            <person name="Fulton R."/>
            <person name="Fronick C."/>
            <person name="O'Laughlin M."/>
            <person name="Miner T."/>
            <person name="Herter B."/>
            <person name="Rosa B.A."/>
            <person name="Cordes M."/>
            <person name="Tomlinson C."/>
            <person name="Wollam A."/>
            <person name="Palsikar V.B."/>
            <person name="Mardis E.R."/>
            <person name="Wilson R.K."/>
        </authorList>
    </citation>
    <scope>NUCLEOTIDE SEQUENCE [LARGE SCALE GENOMIC DNA]</scope>
    <source>
        <strain evidence="8">KA00274</strain>
    </source>
</reference>
<dbReference type="InterPro" id="IPR013783">
    <property type="entry name" value="Ig-like_fold"/>
</dbReference>
<dbReference type="Pfam" id="PF00128">
    <property type="entry name" value="Alpha-amylase"/>
    <property type="match status" value="1"/>
</dbReference>
<evidence type="ECO:0000256" key="3">
    <source>
        <dbReference type="ARBA" id="ARBA00022723"/>
    </source>
</evidence>
<dbReference type="InterPro" id="IPR006047">
    <property type="entry name" value="GH13_cat_dom"/>
</dbReference>
<protein>
    <submittedName>
        <fullName evidence="7">Alpha amylase, catalytic domain protein</fullName>
    </submittedName>
</protein>
<evidence type="ECO:0000256" key="5">
    <source>
        <dbReference type="ARBA" id="ARBA00022837"/>
    </source>
</evidence>
<dbReference type="STRING" id="1497955.HMPREF1872_00359"/>
<name>A0A133YG78_9FIRM</name>
<evidence type="ECO:0000256" key="2">
    <source>
        <dbReference type="ARBA" id="ARBA00008061"/>
    </source>
</evidence>
<keyword evidence="5" id="KW-0106">Calcium</keyword>
<feature type="domain" description="CBM20" evidence="6">
    <location>
        <begin position="566"/>
        <end position="668"/>
    </location>
</feature>
<dbReference type="AlphaFoldDB" id="A0A133YG78"/>
<comment type="similarity">
    <text evidence="2">Belongs to the glycosyl hydrolase 13 family.</text>
</comment>
<accession>A0A133YG78</accession>
<evidence type="ECO:0000256" key="1">
    <source>
        <dbReference type="ARBA" id="ARBA00001913"/>
    </source>
</evidence>
<feature type="domain" description="CBM20" evidence="6">
    <location>
        <begin position="664"/>
        <end position="766"/>
    </location>
</feature>
<dbReference type="InterPro" id="IPR002044">
    <property type="entry name" value="CBM20"/>
</dbReference>
<dbReference type="InterPro" id="IPR013784">
    <property type="entry name" value="Carb-bd-like_fold"/>
</dbReference>
<dbReference type="SMART" id="SM00642">
    <property type="entry name" value="Aamy"/>
    <property type="match status" value="1"/>
</dbReference>
<evidence type="ECO:0000313" key="8">
    <source>
        <dbReference type="Proteomes" id="UP000070080"/>
    </source>
</evidence>
<evidence type="ECO:0000313" key="7">
    <source>
        <dbReference type="EMBL" id="KXB42185.1"/>
    </source>
</evidence>
<comment type="caution">
    <text evidence="7">The sequence shown here is derived from an EMBL/GenBank/DDBJ whole genome shotgun (WGS) entry which is preliminary data.</text>
</comment>
<dbReference type="PANTHER" id="PTHR10357">
    <property type="entry name" value="ALPHA-AMYLASE FAMILY MEMBER"/>
    <property type="match status" value="1"/>
</dbReference>
<dbReference type="SMART" id="SM01065">
    <property type="entry name" value="CBM_2"/>
    <property type="match status" value="2"/>
</dbReference>
<dbReference type="PATRIC" id="fig|1497955.3.peg.344"/>